<evidence type="ECO:0000256" key="1">
    <source>
        <dbReference type="SAM" id="MobiDB-lite"/>
    </source>
</evidence>
<reference evidence="2 3" key="1">
    <citation type="submission" date="2017-06" db="EMBL/GenBank/DDBJ databases">
        <authorList>
            <person name="Kim H.J."/>
            <person name="Triplett B.A."/>
        </authorList>
    </citation>
    <scope>NUCLEOTIDE SEQUENCE [LARGE SCALE GENOMIC DNA]</scope>
    <source>
        <strain evidence="2 3">DSM 19307</strain>
    </source>
</reference>
<dbReference type="Proteomes" id="UP000198393">
    <property type="component" value="Unassembled WGS sequence"/>
</dbReference>
<sequence length="117" mass="12973">MAKKDVRKIGKKMDKSKARKWVKDYQKKNPNGTHGWLYGSDILEALQNYDGCEGIWFFKGINDDGEERLVLFPADADGNILDKKMKSLGAAANLKNPGDDDPADDGDTCPPWCPNGV</sequence>
<name>A0A239EMZ7_EKHLU</name>
<evidence type="ECO:0000313" key="3">
    <source>
        <dbReference type="Proteomes" id="UP000198393"/>
    </source>
</evidence>
<evidence type="ECO:0000313" key="2">
    <source>
        <dbReference type="EMBL" id="SNS45929.1"/>
    </source>
</evidence>
<dbReference type="RefSeq" id="WP_089355016.1">
    <property type="nucleotide sequence ID" value="NZ_FZPD01000001.1"/>
</dbReference>
<feature type="region of interest" description="Disordered" evidence="1">
    <location>
        <begin position="91"/>
        <end position="117"/>
    </location>
</feature>
<dbReference type="OrthoDB" id="661656at2"/>
<dbReference type="AlphaFoldDB" id="A0A239EMZ7"/>
<organism evidence="2 3">
    <name type="scientific">Ekhidna lutea</name>
    <dbReference type="NCBI Taxonomy" id="447679"/>
    <lineage>
        <taxon>Bacteria</taxon>
        <taxon>Pseudomonadati</taxon>
        <taxon>Bacteroidota</taxon>
        <taxon>Cytophagia</taxon>
        <taxon>Cytophagales</taxon>
        <taxon>Reichenbachiellaceae</taxon>
        <taxon>Ekhidna</taxon>
    </lineage>
</organism>
<protein>
    <submittedName>
        <fullName evidence="2">Uncharacterized protein</fullName>
    </submittedName>
</protein>
<gene>
    <name evidence="2" type="ORF">SAMN05421640_0236</name>
</gene>
<keyword evidence="3" id="KW-1185">Reference proteome</keyword>
<proteinExistence type="predicted"/>
<dbReference type="EMBL" id="FZPD01000001">
    <property type="protein sequence ID" value="SNS45929.1"/>
    <property type="molecule type" value="Genomic_DNA"/>
</dbReference>
<accession>A0A239EMZ7</accession>